<dbReference type="RefSeq" id="WP_210854976.1">
    <property type="nucleotide sequence ID" value="NZ_JAGQDD010000012.1"/>
</dbReference>
<proteinExistence type="predicted"/>
<dbReference type="Proteomes" id="UP000676246">
    <property type="component" value="Unassembled WGS sequence"/>
</dbReference>
<sequence>MATQDTKLAWLQQVLGVGQAQASGSTPGTTRQPARKISASDFTEEVTKQGDKAAEHFLSGEVAELKKLGLDTSRLQKDQQFQQKALKAAMALPEGAERTAAMERIRLRLEELQEHAEALKTATEAVMAGAKGKPSAAQKSAIYQKALEDHYGLAITVPAGMSNTHFDRVFDMMGTVPKSQVEHGKLKKLTYDKTADWKGSGAYGGAEVLMGDFGRAKGAENYEVDGKVLPANSFDVTMLHEMGHALDDAEGIMSAHGALSGCGGWKSETKASVAAAMLDHYKATETMGGTLDEAAVLAAIDTALDSATPAAPSGVDPDDWNDLLDFIVRVVYPSTEDADPWFNPAPVSLGGRCYLESYTDEWWSFEHAARGKTRVNDYQWRSPAEWFAEVYAISWLKRTKPPAAVDASVAAYMWQD</sequence>
<gene>
    <name evidence="2" type="ORF">KAK03_15445</name>
</gene>
<accession>A0A941BGA1</accession>
<feature type="compositionally biased region" description="Polar residues" evidence="1">
    <location>
        <begin position="20"/>
        <end position="32"/>
    </location>
</feature>
<evidence type="ECO:0000313" key="2">
    <source>
        <dbReference type="EMBL" id="MBQ0931877.1"/>
    </source>
</evidence>
<protein>
    <submittedName>
        <fullName evidence="2">Uncharacterized protein</fullName>
    </submittedName>
</protein>
<reference evidence="2 3" key="1">
    <citation type="submission" date="2021-04" db="EMBL/GenBank/DDBJ databases">
        <title>The genome sequence of Ideonella sp. 3Y2.</title>
        <authorList>
            <person name="Liu Y."/>
        </authorList>
    </citation>
    <scope>NUCLEOTIDE SEQUENCE [LARGE SCALE GENOMIC DNA]</scope>
    <source>
        <strain evidence="2 3">3Y2</strain>
    </source>
</reference>
<comment type="caution">
    <text evidence="2">The sequence shown here is derived from an EMBL/GenBank/DDBJ whole genome shotgun (WGS) entry which is preliminary data.</text>
</comment>
<evidence type="ECO:0000313" key="3">
    <source>
        <dbReference type="Proteomes" id="UP000676246"/>
    </source>
</evidence>
<organism evidence="2 3">
    <name type="scientific">Ideonella alba</name>
    <dbReference type="NCBI Taxonomy" id="2824118"/>
    <lineage>
        <taxon>Bacteria</taxon>
        <taxon>Pseudomonadati</taxon>
        <taxon>Pseudomonadota</taxon>
        <taxon>Betaproteobacteria</taxon>
        <taxon>Burkholderiales</taxon>
        <taxon>Sphaerotilaceae</taxon>
        <taxon>Ideonella</taxon>
    </lineage>
</organism>
<evidence type="ECO:0000256" key="1">
    <source>
        <dbReference type="SAM" id="MobiDB-lite"/>
    </source>
</evidence>
<dbReference type="AlphaFoldDB" id="A0A941BGA1"/>
<name>A0A941BGA1_9BURK</name>
<keyword evidence="3" id="KW-1185">Reference proteome</keyword>
<feature type="region of interest" description="Disordered" evidence="1">
    <location>
        <begin position="19"/>
        <end position="41"/>
    </location>
</feature>
<dbReference type="EMBL" id="JAGQDD010000012">
    <property type="protein sequence ID" value="MBQ0931877.1"/>
    <property type="molecule type" value="Genomic_DNA"/>
</dbReference>